<keyword evidence="3" id="KW-0238">DNA-binding</keyword>
<dbReference type="SUPFAM" id="SSF53850">
    <property type="entry name" value="Periplasmic binding protein-like II"/>
    <property type="match status" value="1"/>
</dbReference>
<dbReference type="InterPro" id="IPR036388">
    <property type="entry name" value="WH-like_DNA-bd_sf"/>
</dbReference>
<evidence type="ECO:0000259" key="5">
    <source>
        <dbReference type="PROSITE" id="PS50931"/>
    </source>
</evidence>
<dbReference type="PANTHER" id="PTHR30118:SF15">
    <property type="entry name" value="TRANSCRIPTIONAL REGULATORY PROTEIN"/>
    <property type="match status" value="1"/>
</dbReference>
<comment type="similarity">
    <text evidence="1">Belongs to the LysR transcriptional regulatory family.</text>
</comment>
<evidence type="ECO:0000256" key="4">
    <source>
        <dbReference type="ARBA" id="ARBA00023163"/>
    </source>
</evidence>
<keyword evidence="4" id="KW-0804">Transcription</keyword>
<dbReference type="EMBL" id="JAWLNX010000031">
    <property type="protein sequence ID" value="MEB3371686.1"/>
    <property type="molecule type" value="Genomic_DNA"/>
</dbReference>
<dbReference type="Proteomes" id="UP001327093">
    <property type="component" value="Unassembled WGS sequence"/>
</dbReference>
<dbReference type="PANTHER" id="PTHR30118">
    <property type="entry name" value="HTH-TYPE TRANSCRIPTIONAL REGULATOR LEUO-RELATED"/>
    <property type="match status" value="1"/>
</dbReference>
<reference evidence="6 7" key="1">
    <citation type="submission" date="2023-10" db="EMBL/GenBank/DDBJ databases">
        <title>Saccharopolyspora sp. nov., isolated from mangrove soil.</title>
        <authorList>
            <person name="Lu Y."/>
            <person name="Liu W."/>
        </authorList>
    </citation>
    <scope>NUCLEOTIDE SEQUENCE [LARGE SCALE GENOMIC DNA]</scope>
    <source>
        <strain evidence="6 7">S2-29</strain>
    </source>
</reference>
<gene>
    <name evidence="6" type="ORF">R4I43_30210</name>
</gene>
<dbReference type="SUPFAM" id="SSF46785">
    <property type="entry name" value="Winged helix' DNA-binding domain"/>
    <property type="match status" value="1"/>
</dbReference>
<evidence type="ECO:0000256" key="1">
    <source>
        <dbReference type="ARBA" id="ARBA00009437"/>
    </source>
</evidence>
<proteinExistence type="inferred from homology"/>
<dbReference type="InterPro" id="IPR050389">
    <property type="entry name" value="LysR-type_TF"/>
</dbReference>
<dbReference type="CDD" id="cd08417">
    <property type="entry name" value="PBP2_Nitroaromatics_like"/>
    <property type="match status" value="1"/>
</dbReference>
<evidence type="ECO:0000313" key="7">
    <source>
        <dbReference type="Proteomes" id="UP001327093"/>
    </source>
</evidence>
<protein>
    <submittedName>
        <fullName evidence="6">LysR family transcriptional regulator</fullName>
    </submittedName>
</protein>
<accession>A0ABU6AJT5</accession>
<dbReference type="Gene3D" id="3.40.190.10">
    <property type="entry name" value="Periplasmic binding protein-like II"/>
    <property type="match status" value="2"/>
</dbReference>
<organism evidence="6 7">
    <name type="scientific">Saccharopolyspora mangrovi</name>
    <dbReference type="NCBI Taxonomy" id="3082379"/>
    <lineage>
        <taxon>Bacteria</taxon>
        <taxon>Bacillati</taxon>
        <taxon>Actinomycetota</taxon>
        <taxon>Actinomycetes</taxon>
        <taxon>Pseudonocardiales</taxon>
        <taxon>Pseudonocardiaceae</taxon>
        <taxon>Saccharopolyspora</taxon>
    </lineage>
</organism>
<evidence type="ECO:0000313" key="6">
    <source>
        <dbReference type="EMBL" id="MEB3371686.1"/>
    </source>
</evidence>
<evidence type="ECO:0000256" key="3">
    <source>
        <dbReference type="ARBA" id="ARBA00023125"/>
    </source>
</evidence>
<dbReference type="InterPro" id="IPR005119">
    <property type="entry name" value="LysR_subst-bd"/>
</dbReference>
<evidence type="ECO:0000256" key="2">
    <source>
        <dbReference type="ARBA" id="ARBA00023015"/>
    </source>
</evidence>
<dbReference type="Pfam" id="PF03466">
    <property type="entry name" value="LysR_substrate"/>
    <property type="match status" value="1"/>
</dbReference>
<dbReference type="Gene3D" id="1.10.10.10">
    <property type="entry name" value="Winged helix-like DNA-binding domain superfamily/Winged helix DNA-binding domain"/>
    <property type="match status" value="1"/>
</dbReference>
<dbReference type="Pfam" id="PF00126">
    <property type="entry name" value="HTH_1"/>
    <property type="match status" value="1"/>
</dbReference>
<keyword evidence="2" id="KW-0805">Transcription regulation</keyword>
<dbReference type="PRINTS" id="PR00039">
    <property type="entry name" value="HTHLYSR"/>
</dbReference>
<feature type="domain" description="HTH lysR-type" evidence="5">
    <location>
        <begin position="9"/>
        <end position="66"/>
    </location>
</feature>
<dbReference type="RefSeq" id="WP_324269112.1">
    <property type="nucleotide sequence ID" value="NZ_JAWLNX010000031.1"/>
</dbReference>
<dbReference type="InterPro" id="IPR037402">
    <property type="entry name" value="YidZ_PBP2"/>
</dbReference>
<dbReference type="InterPro" id="IPR000847">
    <property type="entry name" value="LysR_HTH_N"/>
</dbReference>
<keyword evidence="7" id="KW-1185">Reference proteome</keyword>
<name>A0ABU6AJT5_9PSEU</name>
<comment type="caution">
    <text evidence="6">The sequence shown here is derived from an EMBL/GenBank/DDBJ whole genome shotgun (WGS) entry which is preliminary data.</text>
</comment>
<dbReference type="InterPro" id="IPR036390">
    <property type="entry name" value="WH_DNA-bd_sf"/>
</dbReference>
<dbReference type="PROSITE" id="PS50931">
    <property type="entry name" value="HTH_LYSR"/>
    <property type="match status" value="1"/>
</dbReference>
<sequence>MDTRRLRNLDLNLLLSLDALLEERNVSRAAERIGISQPSMSSALAKLRRHFDDVLLERSGNRYHHTALAAQLADRTKIALAGVERVFDAAPDFDPAEADREFTLFTSDYAAIVLGRPLTDLLAERAPNVRVRFEQNVPQVVEQAEVALRTADGIVMPHGFFDDLPVTELYTDGWVCVVAEDNDQVGDELTLQDLAELPWVATYRGPTAYTPAIRQLQMLGVEPRVQIVVENFLSVPFLVSGTSRIALLQRGLARRLGPSAGVRALPCPWEVVPLREAFWWHPLHQSDPAHVWLREVLREAGRAVTEESG</sequence>